<accession>A0A5C3KT71</accession>
<dbReference type="Proteomes" id="UP000307440">
    <property type="component" value="Unassembled WGS sequence"/>
</dbReference>
<dbReference type="OrthoDB" id="9991317at2759"/>
<dbReference type="AlphaFoldDB" id="A0A5C3KT71"/>
<proteinExistence type="predicted"/>
<name>A0A5C3KT71_COPMA</name>
<keyword evidence="3" id="KW-1185">Reference proteome</keyword>
<evidence type="ECO:0000259" key="1">
    <source>
        <dbReference type="Pfam" id="PF12770"/>
    </source>
</evidence>
<dbReference type="STRING" id="230819.A0A5C3KT71"/>
<dbReference type="EMBL" id="ML210212">
    <property type="protein sequence ID" value="TFK23799.1"/>
    <property type="molecule type" value="Genomic_DNA"/>
</dbReference>
<sequence>MAEAITSQQRAVELIPPGHADLPGLLNNIGSSFQCRFDRTGEPSDIAEAITSHQRAVELSPPGSADLPGRLDNLGNSFSRRLERTGDLSDITEAITSQQRSVELTAPGHAELPKWLTILGNSFSKRFERTSVLSDIAEAIASQQRALELTPPGHADLPGRLTNLGNSLQLRFDKTLSCDDLRIKFGAAKHWATVLHRQFPASPETLIAFETASISSFTLQAAAAACAFRRPDKAIEWLEQGRCLVWTQFNHLRTPLDNLRVSDPILAHRVSDISKALESAGSRASRSSTQAPMSEKVGAEEEARSRIYLAKEWDNVLDTIRSTVPGFENFLLPPSCTSSLQNLPDLGWTIVINVHKDRSDALAVRAGLDKPIHIELPGFSPEKAEKLCVSLTRDLVDSKLRMREVVADEEDGRGCKPVGSSKGTVLRDVLAYLWKEVVKPIFDALELSRSPSELPRIWWCATGPLAFLPLHAAGLYDKSNSHNIFDYAVSSYTPTVTFLTNRVRNIHRAPKDASGLFMVSQPNTPGLSRIPGTTKEVRAIQKRLAACEVRQCILEGDAATIKAGLKAMDDYSCVHLACHAIQNKVEPLQSGFYFHDGPLSLSTIIKKDLNLSDEAVHLAGGMLAAGYRGVVATMWSIRDQQAPQVAGDFYEYLLAEGRMGIDGAKAAYALHHAIQKLRTRCDNSSTSLLTWVPYVHIGL</sequence>
<organism evidence="2 3">
    <name type="scientific">Coprinopsis marcescibilis</name>
    <name type="common">Agaric fungus</name>
    <name type="synonym">Psathyrella marcescibilis</name>
    <dbReference type="NCBI Taxonomy" id="230819"/>
    <lineage>
        <taxon>Eukaryota</taxon>
        <taxon>Fungi</taxon>
        <taxon>Dikarya</taxon>
        <taxon>Basidiomycota</taxon>
        <taxon>Agaricomycotina</taxon>
        <taxon>Agaricomycetes</taxon>
        <taxon>Agaricomycetidae</taxon>
        <taxon>Agaricales</taxon>
        <taxon>Agaricineae</taxon>
        <taxon>Psathyrellaceae</taxon>
        <taxon>Coprinopsis</taxon>
    </lineage>
</organism>
<evidence type="ECO:0000313" key="2">
    <source>
        <dbReference type="EMBL" id="TFK23799.1"/>
    </source>
</evidence>
<gene>
    <name evidence="2" type="ORF">FA15DRAFT_757005</name>
</gene>
<dbReference type="InterPro" id="IPR024983">
    <property type="entry name" value="CHAT_dom"/>
</dbReference>
<dbReference type="Pfam" id="PF12770">
    <property type="entry name" value="CHAT"/>
    <property type="match status" value="1"/>
</dbReference>
<dbReference type="Gene3D" id="1.25.40.10">
    <property type="entry name" value="Tetratricopeptide repeat domain"/>
    <property type="match status" value="1"/>
</dbReference>
<feature type="domain" description="CHAT" evidence="1">
    <location>
        <begin position="429"/>
        <end position="698"/>
    </location>
</feature>
<protein>
    <recommendedName>
        <fullName evidence="1">CHAT domain-containing protein</fullName>
    </recommendedName>
</protein>
<dbReference type="InterPro" id="IPR011990">
    <property type="entry name" value="TPR-like_helical_dom_sf"/>
</dbReference>
<evidence type="ECO:0000313" key="3">
    <source>
        <dbReference type="Proteomes" id="UP000307440"/>
    </source>
</evidence>
<reference evidence="2 3" key="1">
    <citation type="journal article" date="2019" name="Nat. Ecol. Evol.">
        <title>Megaphylogeny resolves global patterns of mushroom evolution.</title>
        <authorList>
            <person name="Varga T."/>
            <person name="Krizsan K."/>
            <person name="Foldi C."/>
            <person name="Dima B."/>
            <person name="Sanchez-Garcia M."/>
            <person name="Sanchez-Ramirez S."/>
            <person name="Szollosi G.J."/>
            <person name="Szarkandi J.G."/>
            <person name="Papp V."/>
            <person name="Albert L."/>
            <person name="Andreopoulos W."/>
            <person name="Angelini C."/>
            <person name="Antonin V."/>
            <person name="Barry K.W."/>
            <person name="Bougher N.L."/>
            <person name="Buchanan P."/>
            <person name="Buyck B."/>
            <person name="Bense V."/>
            <person name="Catcheside P."/>
            <person name="Chovatia M."/>
            <person name="Cooper J."/>
            <person name="Damon W."/>
            <person name="Desjardin D."/>
            <person name="Finy P."/>
            <person name="Geml J."/>
            <person name="Haridas S."/>
            <person name="Hughes K."/>
            <person name="Justo A."/>
            <person name="Karasinski D."/>
            <person name="Kautmanova I."/>
            <person name="Kiss B."/>
            <person name="Kocsube S."/>
            <person name="Kotiranta H."/>
            <person name="LaButti K.M."/>
            <person name="Lechner B.E."/>
            <person name="Liimatainen K."/>
            <person name="Lipzen A."/>
            <person name="Lukacs Z."/>
            <person name="Mihaltcheva S."/>
            <person name="Morgado L.N."/>
            <person name="Niskanen T."/>
            <person name="Noordeloos M.E."/>
            <person name="Ohm R.A."/>
            <person name="Ortiz-Santana B."/>
            <person name="Ovrebo C."/>
            <person name="Racz N."/>
            <person name="Riley R."/>
            <person name="Savchenko A."/>
            <person name="Shiryaev A."/>
            <person name="Soop K."/>
            <person name="Spirin V."/>
            <person name="Szebenyi C."/>
            <person name="Tomsovsky M."/>
            <person name="Tulloss R.E."/>
            <person name="Uehling J."/>
            <person name="Grigoriev I.V."/>
            <person name="Vagvolgyi C."/>
            <person name="Papp T."/>
            <person name="Martin F.M."/>
            <person name="Miettinen O."/>
            <person name="Hibbett D.S."/>
            <person name="Nagy L.G."/>
        </authorList>
    </citation>
    <scope>NUCLEOTIDE SEQUENCE [LARGE SCALE GENOMIC DNA]</scope>
    <source>
        <strain evidence="2 3">CBS 121175</strain>
    </source>
</reference>